<keyword evidence="1" id="KW-0472">Membrane</keyword>
<keyword evidence="1" id="KW-0812">Transmembrane</keyword>
<gene>
    <name evidence="2" type="ORF">BJF92_15970</name>
</gene>
<comment type="caution">
    <text evidence="2">The sequence shown here is derived from an EMBL/GenBank/DDBJ whole genome shotgun (WGS) entry which is preliminary data.</text>
</comment>
<dbReference type="EMBL" id="MKIO01000018">
    <property type="protein sequence ID" value="OLP57401.1"/>
    <property type="molecule type" value="Genomic_DNA"/>
</dbReference>
<sequence length="62" mass="7018">MVVVRPVRPWVHRPYYGAVVAGVVLGTVIVASSVPPAPSPQVCWYWSNSFQTRGYWDYCKPH</sequence>
<feature type="transmembrane region" description="Helical" evidence="1">
    <location>
        <begin position="15"/>
        <end position="34"/>
    </location>
</feature>
<evidence type="ECO:0000313" key="2">
    <source>
        <dbReference type="EMBL" id="OLP57401.1"/>
    </source>
</evidence>
<dbReference type="AlphaFoldDB" id="A0A1Q9APT6"/>
<name>A0A1Q9APT6_9HYPH</name>
<reference evidence="2 3" key="1">
    <citation type="submission" date="2016-09" db="EMBL/GenBank/DDBJ databases">
        <title>Rhizobium sp. nov., a novel species isolated from the rice rhizosphere.</title>
        <authorList>
            <person name="Zhao J."/>
            <person name="Zhang X."/>
        </authorList>
    </citation>
    <scope>NUCLEOTIDE SEQUENCE [LARGE SCALE GENOMIC DNA]</scope>
    <source>
        <strain evidence="2 3">MH17</strain>
    </source>
</reference>
<accession>A0A1Q9APT6</accession>
<organism evidence="2 3">
    <name type="scientific">Xaviernesmea rhizosphaerae</name>
    <dbReference type="NCBI Taxonomy" id="1672749"/>
    <lineage>
        <taxon>Bacteria</taxon>
        <taxon>Pseudomonadati</taxon>
        <taxon>Pseudomonadota</taxon>
        <taxon>Alphaproteobacteria</taxon>
        <taxon>Hyphomicrobiales</taxon>
        <taxon>Rhizobiaceae</taxon>
        <taxon>Rhizobium/Agrobacterium group</taxon>
        <taxon>Xaviernesmea</taxon>
    </lineage>
</organism>
<proteinExistence type="predicted"/>
<protein>
    <submittedName>
        <fullName evidence="2">Uncharacterized protein</fullName>
    </submittedName>
</protein>
<evidence type="ECO:0000256" key="1">
    <source>
        <dbReference type="SAM" id="Phobius"/>
    </source>
</evidence>
<dbReference type="Proteomes" id="UP000186143">
    <property type="component" value="Unassembled WGS sequence"/>
</dbReference>
<dbReference type="STRING" id="1672749.BJF92_15970"/>
<keyword evidence="1" id="KW-1133">Transmembrane helix</keyword>
<evidence type="ECO:0000313" key="3">
    <source>
        <dbReference type="Proteomes" id="UP000186143"/>
    </source>
</evidence>